<evidence type="ECO:0000256" key="1">
    <source>
        <dbReference type="ARBA" id="ARBA00004141"/>
    </source>
</evidence>
<feature type="transmembrane region" description="Helical" evidence="5">
    <location>
        <begin position="73"/>
        <end position="93"/>
    </location>
</feature>
<organism evidence="7 8">
    <name type="scientific">Mameliella alba</name>
    <dbReference type="NCBI Taxonomy" id="561184"/>
    <lineage>
        <taxon>Bacteria</taxon>
        <taxon>Pseudomonadati</taxon>
        <taxon>Pseudomonadota</taxon>
        <taxon>Alphaproteobacteria</taxon>
        <taxon>Rhodobacterales</taxon>
        <taxon>Roseobacteraceae</taxon>
        <taxon>Mameliella</taxon>
    </lineage>
</organism>
<dbReference type="STRING" id="561184.SAMN05216376_11791"/>
<sequence>MIDGLYILLGLAAMVVGGDLLVRGSVAVARGLRVPPMIIGLTLVGFGTSAPELVTSLQAALSGSPGIAVGNVLGSNIGNVLLILGIAALVSTIAVDRRALMRDGTMLLLATGLALWALTSGEIGRLAGAGFIVVLGAYLTATLVAERRRSTAAGAVYMGEADLLPTRPQRLWPPILMALAGLALTIFGARLLVGGAVGLAAAAGVSETLIGLTIVAIGTSTPELVTSVMAVRKGEGEVAFGNIIGSNIFNLLGILGVTALVAPIQVPAEVLELDIWVMLGTTLLLLLFAVTGARVSRGEAAVLLAGYAAYLGWLILQA</sequence>
<dbReference type="InterPro" id="IPR004837">
    <property type="entry name" value="NaCa_Exmemb"/>
</dbReference>
<protein>
    <submittedName>
        <fullName evidence="7">Sodium/calcium exchanger</fullName>
    </submittedName>
</protein>
<keyword evidence="2 5" id="KW-0812">Transmembrane</keyword>
<feature type="transmembrane region" description="Helical" evidence="5">
    <location>
        <begin position="125"/>
        <end position="145"/>
    </location>
</feature>
<keyword evidence="4 5" id="KW-0472">Membrane</keyword>
<dbReference type="OrthoDB" id="9794225at2"/>
<evidence type="ECO:0000313" key="7">
    <source>
        <dbReference type="EMBL" id="KHQ54285.1"/>
    </source>
</evidence>
<evidence type="ECO:0000256" key="5">
    <source>
        <dbReference type="SAM" id="Phobius"/>
    </source>
</evidence>
<dbReference type="GO" id="GO:0005262">
    <property type="term" value="F:calcium channel activity"/>
    <property type="evidence" value="ECO:0007669"/>
    <property type="project" value="TreeGrafter"/>
</dbReference>
<feature type="domain" description="Sodium/calcium exchanger membrane region" evidence="6">
    <location>
        <begin position="5"/>
        <end position="142"/>
    </location>
</feature>
<dbReference type="Proteomes" id="UP000030960">
    <property type="component" value="Unassembled WGS sequence"/>
</dbReference>
<dbReference type="GO" id="GO:0005886">
    <property type="term" value="C:plasma membrane"/>
    <property type="evidence" value="ECO:0007669"/>
    <property type="project" value="TreeGrafter"/>
</dbReference>
<feature type="transmembrane region" description="Helical" evidence="5">
    <location>
        <begin position="175"/>
        <end position="203"/>
    </location>
</feature>
<evidence type="ECO:0000313" key="8">
    <source>
        <dbReference type="Proteomes" id="UP000030960"/>
    </source>
</evidence>
<evidence type="ECO:0000259" key="6">
    <source>
        <dbReference type="Pfam" id="PF01699"/>
    </source>
</evidence>
<evidence type="ECO:0000256" key="3">
    <source>
        <dbReference type="ARBA" id="ARBA00022989"/>
    </source>
</evidence>
<feature type="transmembrane region" description="Helical" evidence="5">
    <location>
        <begin position="300"/>
        <end position="316"/>
    </location>
</feature>
<dbReference type="InterPro" id="IPR004481">
    <property type="entry name" value="K/Na/Ca-exchanger"/>
</dbReference>
<gene>
    <name evidence="7" type="ORF">OA50_00877</name>
</gene>
<dbReference type="RefSeq" id="WP_043137855.1">
    <property type="nucleotide sequence ID" value="NZ_JSUQ01000003.1"/>
</dbReference>
<keyword evidence="3 5" id="KW-1133">Transmembrane helix</keyword>
<feature type="transmembrane region" description="Helical" evidence="5">
    <location>
        <begin position="209"/>
        <end position="231"/>
    </location>
</feature>
<dbReference type="NCBIfam" id="TIGR00367">
    <property type="entry name" value="calcium/sodium antiporter"/>
    <property type="match status" value="1"/>
</dbReference>
<reference evidence="7 8" key="1">
    <citation type="submission" date="2014-10" db="EMBL/GenBank/DDBJ databases">
        <title>Genome sequence of Ponticoccus sp. strain UMTAT08 isolated from clonal culture of toxic dinoflagellate Alexandrium tamiyavanichii.</title>
        <authorList>
            <person name="Gan H.Y."/>
            <person name="Muhd D.-D."/>
            <person name="Mohd Noor M.E."/>
            <person name="Yeong Y.S."/>
            <person name="Usup G."/>
        </authorList>
    </citation>
    <scope>NUCLEOTIDE SEQUENCE [LARGE SCALE GENOMIC DNA]</scope>
    <source>
        <strain evidence="7 8">UMTAT08</strain>
    </source>
</reference>
<dbReference type="Pfam" id="PF01699">
    <property type="entry name" value="Na_Ca_ex"/>
    <property type="match status" value="2"/>
</dbReference>
<dbReference type="InterPro" id="IPR044880">
    <property type="entry name" value="NCX_ion-bd_dom_sf"/>
</dbReference>
<dbReference type="AlphaFoldDB" id="A0A0B3RTH9"/>
<feature type="transmembrane region" description="Helical" evidence="5">
    <location>
        <begin position="243"/>
        <end position="263"/>
    </location>
</feature>
<dbReference type="EMBL" id="JSUQ01000003">
    <property type="protein sequence ID" value="KHQ54285.1"/>
    <property type="molecule type" value="Genomic_DNA"/>
</dbReference>
<dbReference type="GO" id="GO:0008273">
    <property type="term" value="F:calcium, potassium:sodium antiporter activity"/>
    <property type="evidence" value="ECO:0007669"/>
    <property type="project" value="TreeGrafter"/>
</dbReference>
<dbReference type="GO" id="GO:0006874">
    <property type="term" value="P:intracellular calcium ion homeostasis"/>
    <property type="evidence" value="ECO:0007669"/>
    <property type="project" value="TreeGrafter"/>
</dbReference>
<evidence type="ECO:0000256" key="4">
    <source>
        <dbReference type="ARBA" id="ARBA00023136"/>
    </source>
</evidence>
<dbReference type="Gene3D" id="1.20.1420.30">
    <property type="entry name" value="NCX, central ion-binding region"/>
    <property type="match status" value="2"/>
</dbReference>
<keyword evidence="8" id="KW-1185">Reference proteome</keyword>
<accession>A0A0B3RTH9</accession>
<dbReference type="PANTHER" id="PTHR10846">
    <property type="entry name" value="SODIUM/POTASSIUM/CALCIUM EXCHANGER"/>
    <property type="match status" value="1"/>
</dbReference>
<feature type="transmembrane region" description="Helical" evidence="5">
    <location>
        <begin position="38"/>
        <end position="61"/>
    </location>
</feature>
<feature type="transmembrane region" description="Helical" evidence="5">
    <location>
        <begin position="100"/>
        <end position="119"/>
    </location>
</feature>
<feature type="domain" description="Sodium/calcium exchanger membrane region" evidence="6">
    <location>
        <begin position="175"/>
        <end position="315"/>
    </location>
</feature>
<comment type="subcellular location">
    <subcellularLocation>
        <location evidence="1">Membrane</location>
        <topology evidence="1">Multi-pass membrane protein</topology>
    </subcellularLocation>
</comment>
<feature type="transmembrane region" description="Helical" evidence="5">
    <location>
        <begin position="6"/>
        <end position="26"/>
    </location>
</feature>
<comment type="caution">
    <text evidence="7">The sequence shown here is derived from an EMBL/GenBank/DDBJ whole genome shotgun (WGS) entry which is preliminary data.</text>
</comment>
<name>A0A0B3RTH9_9RHOB</name>
<proteinExistence type="predicted"/>
<evidence type="ECO:0000256" key="2">
    <source>
        <dbReference type="ARBA" id="ARBA00022692"/>
    </source>
</evidence>
<dbReference type="PANTHER" id="PTHR10846:SF8">
    <property type="entry name" value="INNER MEMBRANE PROTEIN YRBG"/>
    <property type="match status" value="1"/>
</dbReference>
<feature type="transmembrane region" description="Helical" evidence="5">
    <location>
        <begin position="275"/>
        <end position="293"/>
    </location>
</feature>